<dbReference type="GO" id="GO:0003691">
    <property type="term" value="F:double-stranded telomeric DNA binding"/>
    <property type="evidence" value="ECO:0007669"/>
    <property type="project" value="TreeGrafter"/>
</dbReference>
<keyword evidence="12" id="KW-0067">ATP-binding</keyword>
<feature type="binding site" evidence="19">
    <location>
        <position position="688"/>
    </location>
    <ligand>
        <name>Zn(2+)</name>
        <dbReference type="ChEBI" id="CHEBI:29105"/>
    </ligand>
</feature>
<keyword evidence="17" id="KW-0469">Meiosis</keyword>
<dbReference type="Gene3D" id="3.40.50.300">
    <property type="entry name" value="P-loop containing nucleotide triphosphate hydrolases"/>
    <property type="match status" value="2"/>
</dbReference>
<dbReference type="GO" id="GO:0030870">
    <property type="term" value="C:Mre11 complex"/>
    <property type="evidence" value="ECO:0007669"/>
    <property type="project" value="InterPro"/>
</dbReference>
<evidence type="ECO:0000256" key="15">
    <source>
        <dbReference type="ARBA" id="ARBA00023204"/>
    </source>
</evidence>
<keyword evidence="9" id="KW-0227">DNA damage</keyword>
<keyword evidence="15" id="KW-0234">DNA repair</keyword>
<comment type="subcellular location">
    <subcellularLocation>
        <location evidence="3">Chromosome</location>
    </subcellularLocation>
    <subcellularLocation>
        <location evidence="2">Nucleus</location>
    </subcellularLocation>
</comment>
<evidence type="ECO:0000256" key="8">
    <source>
        <dbReference type="ARBA" id="ARBA00022741"/>
    </source>
</evidence>
<sequence length="1314" mass="153389">MARLDKLEIQGIRSFGPEDGDQQQIRFYSPLTLILGQNGCGKTTIIECLKYALSGDLPPGAKQGRLFVHDPKISRKVETHGRIQLKFIDLKGDKLVVTRLMQLTQKAKNLEFKTKDSCLRRINSNGQCADVSGRCIDIDAEVCTALGVSKSILNSVIFCHQEDSAWPLDEGKKVKERFDDIFDATKHNKYLELIRNKRKMIAEDVKLLINDIGHLRNIKDEVRLKKEQLDEANNRMIVNRDQIDKYDRLLEPIFERLNMIHEREGDISKLYTEKEKRKTELEGVKAGQLELEKNIQSKFSGSTRELEEFIERFHTEMKVKEVCRNDLTSKLSRLEKEDKKLQMDITKGEVEKGKLQKEVEHQQEKTDSRNKLLRRLAEHLEIHDTMSMSHTQLSEGEVATLLGQVNRKVKASEVAFETLREQLEKEEQELQNKVDGYRDEKVSLEQQLNMKGKQMQTTKEEIRKIKGEIEEVDLSASKLVRIEAKLKRAVQDLEQVEKSLNVDKLKEEMKQAIDKRNRLEDQLEVIDKEVKLLQQQSNFQAELDIQRENKSMKESEIRKLKNKNEDTLKHLLRTVPEQGIKYELKLCIDRLAEDIRELSCGLNIKQRELTTLETNRKHQKEALRRREEDLRVKEELLYNACGNQDYDEVLKRCEESVQELQDEKGTLSSSEYMFRRYIQKLQQPEPCCPLCHRGFDVEADVKELVNELNSKVREVPTCLRENSKKLESEKKKYEKLLELRPSHESVVTFKTGEIPGLKAELEETEKKLGDLRIDVENLESRLIEPQTDKKLAETMQPDVVLLDEHHTQLQKLQREIDRLEAKLPAGISSRSMQEALNEQERVKSEVQKIRRAIDDEQQKLARHTDRLQELRDEKNRLTDECFKIEGGVRQRKQLEEKQSELQAIEAVLNEEACSLQEKLGASRMNFDTATKEKNAARVKNREILNKEQNQLAGFQKQVDEIHRLQKSIRDFEQRGIDRKLVAVQQSLHDLETIKDTNLKSIQDLNTQIGDINSELAKQQMKKRDLDDNLKLRSKVAEAEVLKKKIEELRKSLGDLKYDTLLTEKRQLQREEETLTREKAQAEGRLKEQQAAILSLREELKKPLYANAEREYLEKVVKKKVMDAVTNDLNSYYKATEWAMLHFHKEKMREINTIIRELWRQIYRGSDIDYIEIKTDVPEQSSADRRSQYNYRVVQMKNDVEIDMRGRCSAGQKVLASLIIRMALAETFSANCGILALDEPTTNLDCENVESLSTALADIVNTRMVQKNFQLLVITHDDEFLERLSKVEKLELYYRVKRDERGKSIIRRYRVDQQD</sequence>
<evidence type="ECO:0000256" key="4">
    <source>
        <dbReference type="ARBA" id="ARBA00009439"/>
    </source>
</evidence>
<keyword evidence="13" id="KW-0460">Magnesium</keyword>
<proteinExistence type="evidence at transcript level"/>
<evidence type="ECO:0000256" key="3">
    <source>
        <dbReference type="ARBA" id="ARBA00004286"/>
    </source>
</evidence>
<keyword evidence="14 20" id="KW-0175">Coiled coil</keyword>
<evidence type="ECO:0000256" key="6">
    <source>
        <dbReference type="ARBA" id="ARBA00022454"/>
    </source>
</evidence>
<dbReference type="InterPro" id="IPR004584">
    <property type="entry name" value="Rad50_eukaryotes"/>
</dbReference>
<evidence type="ECO:0000256" key="2">
    <source>
        <dbReference type="ARBA" id="ARBA00004123"/>
    </source>
</evidence>
<keyword evidence="8" id="KW-0547">Nucleotide-binding</keyword>
<dbReference type="GO" id="GO:0051880">
    <property type="term" value="F:G-quadruplex DNA binding"/>
    <property type="evidence" value="ECO:0007669"/>
    <property type="project" value="TreeGrafter"/>
</dbReference>
<dbReference type="Gene3D" id="1.10.287.510">
    <property type="entry name" value="Helix hairpin bin"/>
    <property type="match status" value="1"/>
</dbReference>
<comment type="cofactor">
    <cofactor evidence="1">
        <name>Zn(2+)</name>
        <dbReference type="ChEBI" id="CHEBI:29105"/>
    </cofactor>
</comment>
<reference evidence="22" key="1">
    <citation type="journal article" date="2016" name="PLoS ONE">
        <title>Caste-Specific and Sex-Specific Expression of Chemoreceptor Genes in a Termite.</title>
        <authorList>
            <person name="Mitaka Y."/>
            <person name="Kobayashi K."/>
            <person name="Mikheyev A."/>
            <person name="Tin M.M.Y."/>
            <person name="Watanabe Y."/>
            <person name="Matsuura K."/>
        </authorList>
    </citation>
    <scope>NUCLEOTIDE SEQUENCE</scope>
</reference>
<dbReference type="GO" id="GO:0006302">
    <property type="term" value="P:double-strand break repair"/>
    <property type="evidence" value="ECO:0007669"/>
    <property type="project" value="InterPro"/>
</dbReference>
<evidence type="ECO:0000256" key="17">
    <source>
        <dbReference type="ARBA" id="ARBA00023254"/>
    </source>
</evidence>
<feature type="coiled-coil region" evidence="20">
    <location>
        <begin position="719"/>
        <end position="914"/>
    </location>
</feature>
<evidence type="ECO:0000256" key="5">
    <source>
        <dbReference type="ARBA" id="ARBA00017893"/>
    </source>
</evidence>
<comment type="catalytic activity">
    <reaction evidence="18">
        <text>ATP + H2O = ADP + phosphate + H(+)</text>
        <dbReference type="Rhea" id="RHEA:13065"/>
        <dbReference type="ChEBI" id="CHEBI:15377"/>
        <dbReference type="ChEBI" id="CHEBI:15378"/>
        <dbReference type="ChEBI" id="CHEBI:30616"/>
        <dbReference type="ChEBI" id="CHEBI:43474"/>
        <dbReference type="ChEBI" id="CHEBI:456216"/>
    </reaction>
</comment>
<evidence type="ECO:0000256" key="11">
    <source>
        <dbReference type="ARBA" id="ARBA00022833"/>
    </source>
</evidence>
<dbReference type="NCBIfam" id="TIGR00606">
    <property type="entry name" value="rad50"/>
    <property type="match status" value="1"/>
</dbReference>
<evidence type="ECO:0000256" key="9">
    <source>
        <dbReference type="ARBA" id="ARBA00022763"/>
    </source>
</evidence>
<keyword evidence="16" id="KW-0539">Nucleus</keyword>
<dbReference type="PROSITE" id="PS51131">
    <property type="entry name" value="ZN_HOOK"/>
    <property type="match status" value="1"/>
</dbReference>
<evidence type="ECO:0000256" key="10">
    <source>
        <dbReference type="ARBA" id="ARBA00022801"/>
    </source>
</evidence>
<keyword evidence="6" id="KW-0158">Chromosome</keyword>
<evidence type="ECO:0000259" key="21">
    <source>
        <dbReference type="PROSITE" id="PS51131"/>
    </source>
</evidence>
<dbReference type="SUPFAM" id="SSF52540">
    <property type="entry name" value="P-loop containing nucleoside triphosphate hydrolases"/>
    <property type="match status" value="2"/>
</dbReference>
<dbReference type="Pfam" id="PF04423">
    <property type="entry name" value="Rad50_zn_hook"/>
    <property type="match status" value="1"/>
</dbReference>
<dbReference type="Pfam" id="PF13476">
    <property type="entry name" value="AAA_23"/>
    <property type="match status" value="1"/>
</dbReference>
<feature type="coiled-coil region" evidence="20">
    <location>
        <begin position="602"/>
        <end position="670"/>
    </location>
</feature>
<feature type="coiled-coil region" evidence="20">
    <location>
        <begin position="944"/>
        <end position="974"/>
    </location>
</feature>
<protein>
    <recommendedName>
        <fullName evidence="5">DNA repair protein RAD50</fullName>
    </recommendedName>
</protein>
<evidence type="ECO:0000256" key="12">
    <source>
        <dbReference type="ARBA" id="ARBA00022840"/>
    </source>
</evidence>
<name>A0A2Z5TRB2_9NEOP</name>
<keyword evidence="7 19" id="KW-0479">Metal-binding</keyword>
<dbReference type="GO" id="GO:0005524">
    <property type="term" value="F:ATP binding"/>
    <property type="evidence" value="ECO:0007669"/>
    <property type="project" value="UniProtKB-KW"/>
</dbReference>
<feature type="domain" description="Zinc-hook" evidence="21">
    <location>
        <begin position="643"/>
        <end position="741"/>
    </location>
</feature>
<dbReference type="Pfam" id="PF13558">
    <property type="entry name" value="SbcC_Walker_B"/>
    <property type="match status" value="1"/>
</dbReference>
<evidence type="ECO:0000256" key="7">
    <source>
        <dbReference type="ARBA" id="ARBA00022723"/>
    </source>
</evidence>
<dbReference type="InterPro" id="IPR013134">
    <property type="entry name" value="Zn_hook_RAD50"/>
</dbReference>
<dbReference type="GO" id="GO:0043047">
    <property type="term" value="F:single-stranded telomeric DNA binding"/>
    <property type="evidence" value="ECO:0007669"/>
    <property type="project" value="TreeGrafter"/>
</dbReference>
<dbReference type="EMBL" id="FX985773">
    <property type="protein sequence ID" value="BBA93660.1"/>
    <property type="molecule type" value="mRNA"/>
</dbReference>
<feature type="coiled-coil region" evidence="20">
    <location>
        <begin position="1001"/>
        <end position="1098"/>
    </location>
</feature>
<evidence type="ECO:0000256" key="16">
    <source>
        <dbReference type="ARBA" id="ARBA00023242"/>
    </source>
</evidence>
<dbReference type="PANTHER" id="PTHR18867:SF12">
    <property type="entry name" value="DNA REPAIR PROTEIN RAD50"/>
    <property type="match status" value="1"/>
</dbReference>
<feature type="binding site" evidence="19">
    <location>
        <position position="691"/>
    </location>
    <ligand>
        <name>Zn(2+)</name>
        <dbReference type="ChEBI" id="CHEBI:29105"/>
    </ligand>
</feature>
<dbReference type="GO" id="GO:0000722">
    <property type="term" value="P:telomere maintenance via recombination"/>
    <property type="evidence" value="ECO:0007669"/>
    <property type="project" value="TreeGrafter"/>
</dbReference>
<reference evidence="22" key="2">
    <citation type="submission" date="2017-10" db="EMBL/GenBank/DDBJ databases">
        <title>High Expression of DNA Repair Genes in Long-Lived Termite King.</title>
        <authorList>
            <person name="Tasaki E."/>
            <person name="Mitaka Y."/>
            <person name="Nozaki T."/>
            <person name="Kobayashi K."/>
            <person name="Matsuura K."/>
            <person name="Iuchi Y."/>
        </authorList>
    </citation>
    <scope>NUCLEOTIDE SEQUENCE</scope>
</reference>
<evidence type="ECO:0000256" key="18">
    <source>
        <dbReference type="ARBA" id="ARBA00049360"/>
    </source>
</evidence>
<evidence type="ECO:0000256" key="19">
    <source>
        <dbReference type="PROSITE-ProRule" id="PRU00471"/>
    </source>
</evidence>
<keyword evidence="11 19" id="KW-0862">Zinc</keyword>
<dbReference type="InterPro" id="IPR038729">
    <property type="entry name" value="Rad50/SbcC_AAA"/>
</dbReference>
<comment type="similarity">
    <text evidence="4">Belongs to the SMC family. RAD50 subfamily.</text>
</comment>
<dbReference type="GO" id="GO:0070192">
    <property type="term" value="P:chromosome organization involved in meiotic cell cycle"/>
    <property type="evidence" value="ECO:0007669"/>
    <property type="project" value="TreeGrafter"/>
</dbReference>
<dbReference type="GO" id="GO:0046872">
    <property type="term" value="F:metal ion binding"/>
    <property type="evidence" value="ECO:0007669"/>
    <property type="project" value="UniProtKB-UniRule"/>
</dbReference>
<accession>A0A2Z5TRB2</accession>
<dbReference type="InterPro" id="IPR027417">
    <property type="entry name" value="P-loop_NTPase"/>
</dbReference>
<dbReference type="GO" id="GO:0007004">
    <property type="term" value="P:telomere maintenance via telomerase"/>
    <property type="evidence" value="ECO:0007669"/>
    <property type="project" value="TreeGrafter"/>
</dbReference>
<gene>
    <name evidence="22" type="primary">RsRAD50</name>
</gene>
<feature type="coiled-coil region" evidence="20">
    <location>
        <begin position="409"/>
        <end position="563"/>
    </location>
</feature>
<dbReference type="FunFam" id="3.40.50.300:FF:000593">
    <property type="entry name" value="DNA repair protein RAD50"/>
    <property type="match status" value="1"/>
</dbReference>
<evidence type="ECO:0000256" key="13">
    <source>
        <dbReference type="ARBA" id="ARBA00022842"/>
    </source>
</evidence>
<dbReference type="SUPFAM" id="SSF75712">
    <property type="entry name" value="Rad50 coiled-coil Zn hook"/>
    <property type="match status" value="1"/>
</dbReference>
<evidence type="ECO:0000313" key="22">
    <source>
        <dbReference type="EMBL" id="BBA93660.1"/>
    </source>
</evidence>
<dbReference type="GO" id="GO:0016887">
    <property type="term" value="F:ATP hydrolysis activity"/>
    <property type="evidence" value="ECO:0007669"/>
    <property type="project" value="InterPro"/>
</dbReference>
<evidence type="ECO:0000256" key="14">
    <source>
        <dbReference type="ARBA" id="ARBA00023054"/>
    </source>
</evidence>
<dbReference type="GO" id="GO:0000794">
    <property type="term" value="C:condensed nuclear chromosome"/>
    <property type="evidence" value="ECO:0007669"/>
    <property type="project" value="TreeGrafter"/>
</dbReference>
<organism evidence="22">
    <name type="scientific">Reticulitermes speratus</name>
    <dbReference type="NCBI Taxonomy" id="60591"/>
    <lineage>
        <taxon>Eukaryota</taxon>
        <taxon>Metazoa</taxon>
        <taxon>Ecdysozoa</taxon>
        <taxon>Arthropoda</taxon>
        <taxon>Hexapoda</taxon>
        <taxon>Insecta</taxon>
        <taxon>Pterygota</taxon>
        <taxon>Neoptera</taxon>
        <taxon>Polyneoptera</taxon>
        <taxon>Dictyoptera</taxon>
        <taxon>Blattodea</taxon>
        <taxon>Blattoidea</taxon>
        <taxon>Termitoidae</taxon>
        <taxon>Rhinotermitidae</taxon>
        <taxon>Reticulitermes</taxon>
        <taxon>Frontotermes</taxon>
    </lineage>
</organism>
<dbReference type="PANTHER" id="PTHR18867">
    <property type="entry name" value="RAD50"/>
    <property type="match status" value="1"/>
</dbReference>
<keyword evidence="10" id="KW-0378">Hydrolase</keyword>
<evidence type="ECO:0000256" key="1">
    <source>
        <dbReference type="ARBA" id="ARBA00001947"/>
    </source>
</evidence>
<evidence type="ECO:0000256" key="20">
    <source>
        <dbReference type="SAM" id="Coils"/>
    </source>
</evidence>